<evidence type="ECO:0000313" key="1">
    <source>
        <dbReference type="EMBL" id="KAK9240578.1"/>
    </source>
</evidence>
<reference evidence="2" key="1">
    <citation type="journal article" date="2024" name="Front. Bioeng. Biotechnol.">
        <title>Genome-scale model development and genomic sequencing of the oleaginous clade Lipomyces.</title>
        <authorList>
            <person name="Czajka J.J."/>
            <person name="Han Y."/>
            <person name="Kim J."/>
            <person name="Mondo S.J."/>
            <person name="Hofstad B.A."/>
            <person name="Robles A."/>
            <person name="Haridas S."/>
            <person name="Riley R."/>
            <person name="LaButti K."/>
            <person name="Pangilinan J."/>
            <person name="Andreopoulos W."/>
            <person name="Lipzen A."/>
            <person name="Yan J."/>
            <person name="Wang M."/>
            <person name="Ng V."/>
            <person name="Grigoriev I.V."/>
            <person name="Spatafora J.W."/>
            <person name="Magnuson J.K."/>
            <person name="Baker S.E."/>
            <person name="Pomraning K.R."/>
        </authorList>
    </citation>
    <scope>NUCLEOTIDE SEQUENCE [LARGE SCALE GENOMIC DNA]</scope>
    <source>
        <strain evidence="2">CBS 7786</strain>
    </source>
</reference>
<gene>
    <name evidence="1" type="ORF">V1525DRAFT_370386</name>
</gene>
<sequence>MATATPAPRLPPATIKLWTIGDPTRLLHLARQIESHHEWKAHLTPQEHAVFAEAIAEGNGAWTRLLSTTAGKKANTERKALEDDDIDSLDDPPNDQAPTVNGVASDLLPHTPRPSPAPHSADIVGSPGMNSGTEQPSSSDDNGEMKATPEKIDFVALALKVRHMLYTKSVDYIFPTTTKPSTGPFEVDFTFLDEEDASIGAISGEKDVAVVDKATLARRVDEDDYDEDDEEDEVEEDKSEPAQSIPQVLAPKPRSTSVTPLVPSSSNASKSAVDGIITPADTPRASETKHTDEAIQQEMYSIYQTLDVDADIYMKHSKVNENATQGHEANNDNGGKTAQLNFGAAHLSLKHLLAVIDANRQQLTFSDVELRNLISDVRRNRSKWASEDRVGQEELYEAAERVVLELRAYTEHSSAFLNKVNKRDAPNYFNIIKNPMDLSTVMKKLKALQYRSKQEFVDDLMLIWDNCLTFNADPQHYLRKHAMAMKKKTLSLTPLIPDITIRSKFDIEVEEASIPTRDMSVDFDMESEDGDSITPNHRASTRAVGGKHASKKGPPPLHLIDAHKARVSQGLERGPESEDEQTQQPQQYQQLQQDDQQQQQQQEQQQAQPRQQEEQQHAFEYEVIPTMPEALWSISSKLQMLENEQFETAVDILSTDSPFLPAKSGIAAKMDANLNELQHIRKVCSKIGVIRRMQQQPHLYTTQLKAYNPQKLNEPDVDMESRLPGQSETPKEVIEACLQKSVAKLAMHTGYEDCQMLALEGLTAVAADFMQRLGRTLCLYMEAKRGVRRYSLEDMILQTLYENGTYDLGGLEGYVRDDIDRFGTKLRDVRERMNLALAEYLRPALVGDNTDAQFDDGSQEFISGGFSDDIGEDFFGFKELGLDEELGLSSLSVPLHLLHSRLHASSNVQAAPVLQNKMASAPAFDPLTRDKVDKQIGLLRPFFVSRFEKFERDNVLQEDEFLPPKQRNQRPKLPPTGKITVAKKRSSENSFAGSDKKKKKIP</sequence>
<organism evidence="1 2">
    <name type="scientific">Lipomyces kononenkoae</name>
    <name type="common">Yeast</name>
    <dbReference type="NCBI Taxonomy" id="34357"/>
    <lineage>
        <taxon>Eukaryota</taxon>
        <taxon>Fungi</taxon>
        <taxon>Dikarya</taxon>
        <taxon>Ascomycota</taxon>
        <taxon>Saccharomycotina</taxon>
        <taxon>Lipomycetes</taxon>
        <taxon>Lipomycetales</taxon>
        <taxon>Lipomycetaceae</taxon>
        <taxon>Lipomyces</taxon>
    </lineage>
</organism>
<comment type="caution">
    <text evidence="1">The sequence shown here is derived from an EMBL/GenBank/DDBJ whole genome shotgun (WGS) entry which is preliminary data.</text>
</comment>
<protein>
    <submittedName>
        <fullName evidence="1">Uncharacterized protein</fullName>
    </submittedName>
</protein>
<name>A0ACC3T9I7_LIPKO</name>
<evidence type="ECO:0000313" key="2">
    <source>
        <dbReference type="Proteomes" id="UP001433508"/>
    </source>
</evidence>
<dbReference type="EMBL" id="MU971339">
    <property type="protein sequence ID" value="KAK9240578.1"/>
    <property type="molecule type" value="Genomic_DNA"/>
</dbReference>
<dbReference type="Proteomes" id="UP001433508">
    <property type="component" value="Unassembled WGS sequence"/>
</dbReference>
<proteinExistence type="predicted"/>
<accession>A0ACC3T9I7</accession>
<keyword evidence="2" id="KW-1185">Reference proteome</keyword>